<dbReference type="RefSeq" id="WP_190420465.1">
    <property type="nucleotide sequence ID" value="NZ_JAAOCA010000012.1"/>
</dbReference>
<reference evidence="4 5" key="1">
    <citation type="journal article" date="2020" name="Insects">
        <title>Bacteria Belonging to Pseudomonas typographi sp. nov. from the Bark Beetle Ips typographus Have Genomic Potential to Aid in the Host Ecology.</title>
        <authorList>
            <person name="Peral-Aranega E."/>
            <person name="Saati-Santamaria Z."/>
            <person name="Kolarik M."/>
            <person name="Rivas R."/>
            <person name="Garcia-Fraile P."/>
        </authorList>
    </citation>
    <scope>NUCLEOTIDE SEQUENCE [LARGE SCALE GENOMIC DNA]</scope>
    <source>
        <strain evidence="4 5">CA3A</strain>
    </source>
</reference>
<evidence type="ECO:0000256" key="3">
    <source>
        <dbReference type="RuleBase" id="RU003560"/>
    </source>
</evidence>
<proteinExistence type="inferred from homology"/>
<evidence type="ECO:0000313" key="4">
    <source>
        <dbReference type="EMBL" id="MBD1599292.1"/>
    </source>
</evidence>
<dbReference type="Proteomes" id="UP000805841">
    <property type="component" value="Unassembled WGS sequence"/>
</dbReference>
<accession>A0ABR7Z1H6</accession>
<dbReference type="InterPro" id="IPR015424">
    <property type="entry name" value="PyrdxlP-dep_Trfase"/>
</dbReference>
<evidence type="ECO:0000256" key="2">
    <source>
        <dbReference type="ARBA" id="ARBA00022898"/>
    </source>
</evidence>
<keyword evidence="5" id="KW-1185">Reference proteome</keyword>
<dbReference type="CDD" id="cd00610">
    <property type="entry name" value="OAT_like"/>
    <property type="match status" value="1"/>
</dbReference>
<dbReference type="InterPro" id="IPR015421">
    <property type="entry name" value="PyrdxlP-dep_Trfase_major"/>
</dbReference>
<name>A0ABR7Z1H6_9PSED</name>
<keyword evidence="4" id="KW-0808">Transferase</keyword>
<comment type="cofactor">
    <cofactor evidence="1">
        <name>pyridoxal 5'-phosphate</name>
        <dbReference type="ChEBI" id="CHEBI:597326"/>
    </cofactor>
</comment>
<dbReference type="SUPFAM" id="SSF53383">
    <property type="entry name" value="PLP-dependent transferases"/>
    <property type="match status" value="1"/>
</dbReference>
<organism evidence="4 5">
    <name type="scientific">Pseudomonas typographi</name>
    <dbReference type="NCBI Taxonomy" id="2715964"/>
    <lineage>
        <taxon>Bacteria</taxon>
        <taxon>Pseudomonadati</taxon>
        <taxon>Pseudomonadota</taxon>
        <taxon>Gammaproteobacteria</taxon>
        <taxon>Pseudomonadales</taxon>
        <taxon>Pseudomonadaceae</taxon>
        <taxon>Pseudomonas</taxon>
    </lineage>
</organism>
<dbReference type="Pfam" id="PF00202">
    <property type="entry name" value="Aminotran_3"/>
    <property type="match status" value="1"/>
</dbReference>
<comment type="similarity">
    <text evidence="3">Belongs to the class-III pyridoxal-phosphate-dependent aminotransferase family.</text>
</comment>
<protein>
    <submittedName>
        <fullName evidence="4">Aspartate aminotransferase family protein</fullName>
    </submittedName>
</protein>
<dbReference type="PANTHER" id="PTHR43713">
    <property type="entry name" value="GLUTAMATE-1-SEMIALDEHYDE 2,1-AMINOMUTASE"/>
    <property type="match status" value="1"/>
</dbReference>
<dbReference type="PANTHER" id="PTHR43713:SF3">
    <property type="entry name" value="GLUTAMATE-1-SEMIALDEHYDE 2,1-AMINOMUTASE 1, CHLOROPLASTIC-RELATED"/>
    <property type="match status" value="1"/>
</dbReference>
<keyword evidence="2 3" id="KW-0663">Pyridoxal phosphate</keyword>
<dbReference type="InterPro" id="IPR015422">
    <property type="entry name" value="PyrdxlP-dep_Trfase_small"/>
</dbReference>
<evidence type="ECO:0000313" key="5">
    <source>
        <dbReference type="Proteomes" id="UP000805841"/>
    </source>
</evidence>
<dbReference type="GO" id="GO:0008483">
    <property type="term" value="F:transaminase activity"/>
    <property type="evidence" value="ECO:0007669"/>
    <property type="project" value="UniProtKB-KW"/>
</dbReference>
<evidence type="ECO:0000256" key="1">
    <source>
        <dbReference type="ARBA" id="ARBA00001933"/>
    </source>
</evidence>
<dbReference type="Gene3D" id="3.40.640.10">
    <property type="entry name" value="Type I PLP-dependent aspartate aminotransferase-like (Major domain)"/>
    <property type="match status" value="1"/>
</dbReference>
<gene>
    <name evidence="4" type="ORF">HAQ05_11330</name>
</gene>
<comment type="caution">
    <text evidence="4">The sequence shown here is derived from an EMBL/GenBank/DDBJ whole genome shotgun (WGS) entry which is preliminary data.</text>
</comment>
<keyword evidence="4" id="KW-0032">Aminotransferase</keyword>
<dbReference type="Gene3D" id="3.90.1150.10">
    <property type="entry name" value="Aspartate Aminotransferase, domain 1"/>
    <property type="match status" value="1"/>
</dbReference>
<sequence length="452" mass="47969">MDENMTVIEQYRDAVEHLYRSRTSQSAALHEQAKAVLPGGVTRFTNFYPPYPLTMVAAKGCMLLDADGHDYLDFVGNYGSLIHGHTNPAILEAVRAQLGKGTAIAASIPEHTRFAQMLCARIPSAEMVRFCNSGLEATMYALRVARAYSGKSGFIKMQGGYHGLHDAVEFSTSAQGPDSVMQPNCPGIAPSAANEIFVVPFNDLAAVETTLQTHGSHIGTIMLEPVMGAAGMILPAPGYLQGLRALADKYQCVLIFDEIQTLRMGEGGAQALYGVTPDLTTIAKIIGGGFPVGAVCGLRKVMSLFDPSSSGVVNHGGTFSGNNISLVAGLKAMELLDGAAITRLESLSAALEQGIQNALSQLHSPCVVTRAGSMLHIHFARQAPQRAEPAAPYAAGLYRVLHVSLLNNGVFISPRGTLYVSTAMNAEHIALATRTIEAAVPAMNAFLAEQKQ</sequence>
<dbReference type="InterPro" id="IPR005814">
    <property type="entry name" value="Aminotrans_3"/>
</dbReference>
<dbReference type="EMBL" id="JAAOCA010000012">
    <property type="protein sequence ID" value="MBD1599292.1"/>
    <property type="molecule type" value="Genomic_DNA"/>
</dbReference>